<name>A0AC35ETJ8_9BILA</name>
<evidence type="ECO:0000313" key="2">
    <source>
        <dbReference type="WBParaSite" id="PS1159_v2.g10570.t1"/>
    </source>
</evidence>
<organism evidence="1 2">
    <name type="scientific">Panagrolaimus sp. PS1159</name>
    <dbReference type="NCBI Taxonomy" id="55785"/>
    <lineage>
        <taxon>Eukaryota</taxon>
        <taxon>Metazoa</taxon>
        <taxon>Ecdysozoa</taxon>
        <taxon>Nematoda</taxon>
        <taxon>Chromadorea</taxon>
        <taxon>Rhabditida</taxon>
        <taxon>Tylenchina</taxon>
        <taxon>Panagrolaimomorpha</taxon>
        <taxon>Panagrolaimoidea</taxon>
        <taxon>Panagrolaimidae</taxon>
        <taxon>Panagrolaimus</taxon>
    </lineage>
</organism>
<reference evidence="2" key="1">
    <citation type="submission" date="2022-11" db="UniProtKB">
        <authorList>
            <consortium name="WormBaseParasite"/>
        </authorList>
    </citation>
    <scope>IDENTIFICATION</scope>
</reference>
<dbReference type="WBParaSite" id="PS1159_v2.g10570.t1">
    <property type="protein sequence ID" value="PS1159_v2.g10570.t1"/>
    <property type="gene ID" value="PS1159_v2.g10570"/>
</dbReference>
<proteinExistence type="predicted"/>
<evidence type="ECO:0000313" key="1">
    <source>
        <dbReference type="Proteomes" id="UP000887580"/>
    </source>
</evidence>
<dbReference type="Proteomes" id="UP000887580">
    <property type="component" value="Unplaced"/>
</dbReference>
<sequence length="450" mass="51264">MHYFAANLVLAVFVAFVFGQKSDDEIKELPGLNFNISFKHYSGFLQVSKTHFLHYWFVESQNDPENDPIIFWYNGGPGCSSVEGLLHEMGPYQINKDGKSLKENPNSWNKFASVVYIESPAGVGYSYSTDGNITTSDDLTAEENYEGIKQFFKKFPSFQNHSTFILGESYGGVYIPTLTTKIIENQKDFPINLNGMAIGNGYLSEKLRREVVPEFLYNHGFIDELSWKILKLSCCKGCVDTCDVTTLNPQCFDILPQELSFNPYDIYGKCDSPQTSFGLKEAILNYNFMLTPRLYKKSLNEESYTPCLNDADIKSYMNLPNVRKALNIPEKLKKWEICNTAMFHTYQRQYKDMTSLFKKVLKAKVPILLYYGDTDFVCNFMMGSKFAAQLDLPYLEQPKSWMVNGQMAGFKTVYDGLTFTTIRGAGHMAPQFKAPETAHAIKQFVSNQPI</sequence>
<protein>
    <submittedName>
        <fullName evidence="2">Carboxypeptidase</fullName>
    </submittedName>
</protein>
<accession>A0AC35ETJ8</accession>